<dbReference type="EMBL" id="JABMIG020000331">
    <property type="protein sequence ID" value="KAL3781026.1"/>
    <property type="molecule type" value="Genomic_DNA"/>
</dbReference>
<sequence length="464" mass="51149">MLDRKQRLRRRTENSTPLRECSSGRIQVGSSQKSAQHRFTKMGRPENSSFSWIMISACLYVLSGVSQPILMAYAKHAGLGDSTCQLYMLFYYLGPATVALTLRRSPKTTLPKYELDESRKESNHYGSLTIADFMVEEYGTCLDDRIWPSSSQIKFASFIATWDIFAQSMVYAGNNLAGPTIFSIIYSSVTIWAAIYSKILLSRSLSRSQWVGVAFVVFGLSVTAMDSLSQGEHVFVGALLILVGSSLHAMTYVLSEMVMTSSLPNQSAENDSILAPSEQDSKKVLTGGNTMRFPRLRLEPISVRANCAIQGLVACLVFLLWQLLYTLPRFETLILDEMKNSGTTLIQALVIMTSISLANLLHSVTFYQTLKDFPGGATSAGVLKGLQAVLVFLVSSIALCGRIGGVEMCWTQTKLLSLIVVVFGILLYGKSTTLKMEKEGNCVQQVVLSTVENNECKESNILNI</sequence>
<feature type="transmembrane region" description="Helical" evidence="2">
    <location>
        <begin position="344"/>
        <end position="361"/>
    </location>
</feature>
<evidence type="ECO:0000256" key="1">
    <source>
        <dbReference type="SAM" id="MobiDB-lite"/>
    </source>
</evidence>
<dbReference type="PANTHER" id="PTHR13146:SF1">
    <property type="entry name" value="SUGAR PHOSPHATE TRANSPORTER DOMAIN-CONTAINING PROTEIN"/>
    <property type="match status" value="1"/>
</dbReference>
<organism evidence="3 4">
    <name type="scientific">Cyclotella cryptica</name>
    <dbReference type="NCBI Taxonomy" id="29204"/>
    <lineage>
        <taxon>Eukaryota</taxon>
        <taxon>Sar</taxon>
        <taxon>Stramenopiles</taxon>
        <taxon>Ochrophyta</taxon>
        <taxon>Bacillariophyta</taxon>
        <taxon>Coscinodiscophyceae</taxon>
        <taxon>Thalassiosirophycidae</taxon>
        <taxon>Stephanodiscales</taxon>
        <taxon>Stephanodiscaceae</taxon>
        <taxon>Cyclotella</taxon>
    </lineage>
</organism>
<keyword evidence="2" id="KW-1133">Transmembrane helix</keyword>
<feature type="transmembrane region" description="Helical" evidence="2">
    <location>
        <begin position="234"/>
        <end position="254"/>
    </location>
</feature>
<feature type="compositionally biased region" description="Basic residues" evidence="1">
    <location>
        <begin position="1"/>
        <end position="10"/>
    </location>
</feature>
<dbReference type="InterPro" id="IPR037185">
    <property type="entry name" value="EmrE-like"/>
</dbReference>
<comment type="caution">
    <text evidence="3">The sequence shown here is derived from an EMBL/GenBank/DDBJ whole genome shotgun (WGS) entry which is preliminary data.</text>
</comment>
<name>A0ABD3P108_9STRA</name>
<feature type="transmembrane region" description="Helical" evidence="2">
    <location>
        <begin position="301"/>
        <end position="324"/>
    </location>
</feature>
<dbReference type="SUPFAM" id="SSF103481">
    <property type="entry name" value="Multidrug resistance efflux transporter EmrE"/>
    <property type="match status" value="1"/>
</dbReference>
<proteinExistence type="predicted"/>
<feature type="transmembrane region" description="Helical" evidence="2">
    <location>
        <begin position="180"/>
        <end position="201"/>
    </location>
</feature>
<keyword evidence="2" id="KW-0472">Membrane</keyword>
<evidence type="ECO:0008006" key="5">
    <source>
        <dbReference type="Google" id="ProtNLM"/>
    </source>
</evidence>
<keyword evidence="2" id="KW-0812">Transmembrane</keyword>
<feature type="region of interest" description="Disordered" evidence="1">
    <location>
        <begin position="1"/>
        <end position="36"/>
    </location>
</feature>
<feature type="transmembrane region" description="Helical" evidence="2">
    <location>
        <begin position="50"/>
        <end position="74"/>
    </location>
</feature>
<feature type="compositionally biased region" description="Polar residues" evidence="1">
    <location>
        <begin position="24"/>
        <end position="34"/>
    </location>
</feature>
<keyword evidence="4" id="KW-1185">Reference proteome</keyword>
<accession>A0ABD3P108</accession>
<feature type="transmembrane region" description="Helical" evidence="2">
    <location>
        <begin position="86"/>
        <end position="102"/>
    </location>
</feature>
<reference evidence="3 4" key="1">
    <citation type="journal article" date="2020" name="G3 (Bethesda)">
        <title>Improved Reference Genome for Cyclotella cryptica CCMP332, a Model for Cell Wall Morphogenesis, Salinity Adaptation, and Lipid Production in Diatoms (Bacillariophyta).</title>
        <authorList>
            <person name="Roberts W.R."/>
            <person name="Downey K.M."/>
            <person name="Ruck E.C."/>
            <person name="Traller J.C."/>
            <person name="Alverson A.J."/>
        </authorList>
    </citation>
    <scope>NUCLEOTIDE SEQUENCE [LARGE SCALE GENOMIC DNA]</scope>
    <source>
        <strain evidence="3 4">CCMP332</strain>
    </source>
</reference>
<dbReference type="PANTHER" id="PTHR13146">
    <property type="match status" value="1"/>
</dbReference>
<protein>
    <recommendedName>
        <fullName evidence="5">EamA domain-containing protein</fullName>
    </recommendedName>
</protein>
<feature type="transmembrane region" description="Helical" evidence="2">
    <location>
        <begin position="382"/>
        <end position="404"/>
    </location>
</feature>
<evidence type="ECO:0000256" key="2">
    <source>
        <dbReference type="SAM" id="Phobius"/>
    </source>
</evidence>
<dbReference type="AlphaFoldDB" id="A0ABD3P108"/>
<gene>
    <name evidence="3" type="ORF">HJC23_007922</name>
</gene>
<dbReference type="Proteomes" id="UP001516023">
    <property type="component" value="Unassembled WGS sequence"/>
</dbReference>
<feature type="transmembrane region" description="Helical" evidence="2">
    <location>
        <begin position="410"/>
        <end position="429"/>
    </location>
</feature>
<evidence type="ECO:0000313" key="4">
    <source>
        <dbReference type="Proteomes" id="UP001516023"/>
    </source>
</evidence>
<evidence type="ECO:0000313" key="3">
    <source>
        <dbReference type="EMBL" id="KAL3781026.1"/>
    </source>
</evidence>